<evidence type="ECO:0000313" key="3">
    <source>
        <dbReference type="EMBL" id="MFC6018266.1"/>
    </source>
</evidence>
<accession>A0ABW1K9K5</accession>
<dbReference type="InterPro" id="IPR019405">
    <property type="entry name" value="Lactonase_7-beta_prop"/>
</dbReference>
<evidence type="ECO:0000256" key="2">
    <source>
        <dbReference type="SAM" id="SignalP"/>
    </source>
</evidence>
<protein>
    <submittedName>
        <fullName evidence="3">Lactonase family protein</fullName>
    </submittedName>
</protein>
<reference evidence="4" key="1">
    <citation type="journal article" date="2019" name="Int. J. Syst. Evol. Microbiol.">
        <title>The Global Catalogue of Microorganisms (GCM) 10K type strain sequencing project: providing services to taxonomists for standard genome sequencing and annotation.</title>
        <authorList>
            <consortium name="The Broad Institute Genomics Platform"/>
            <consortium name="The Broad Institute Genome Sequencing Center for Infectious Disease"/>
            <person name="Wu L."/>
            <person name="Ma J."/>
        </authorList>
    </citation>
    <scope>NUCLEOTIDE SEQUENCE [LARGE SCALE GENOMIC DNA]</scope>
    <source>
        <strain evidence="4">ZS-35-S2</strain>
    </source>
</reference>
<comment type="similarity">
    <text evidence="1">Belongs to the cycloisomerase 2 family.</text>
</comment>
<dbReference type="RefSeq" id="WP_377423501.1">
    <property type="nucleotide sequence ID" value="NZ_JBHSPR010000013.1"/>
</dbReference>
<proteinExistence type="inferred from homology"/>
<feature type="chain" id="PRO_5046792791" evidence="2">
    <location>
        <begin position="28"/>
        <end position="383"/>
    </location>
</feature>
<dbReference type="InterPro" id="IPR015943">
    <property type="entry name" value="WD40/YVTN_repeat-like_dom_sf"/>
</dbReference>
<dbReference type="EMBL" id="JBHSPR010000013">
    <property type="protein sequence ID" value="MFC6018266.1"/>
    <property type="molecule type" value="Genomic_DNA"/>
</dbReference>
<gene>
    <name evidence="3" type="ORF">ACFP2T_18905</name>
</gene>
<keyword evidence="4" id="KW-1185">Reference proteome</keyword>
<keyword evidence="2" id="KW-0732">Signal</keyword>
<dbReference type="Pfam" id="PF10282">
    <property type="entry name" value="Lactonase"/>
    <property type="match status" value="2"/>
</dbReference>
<dbReference type="PANTHER" id="PTHR30344:SF1">
    <property type="entry name" value="6-PHOSPHOGLUCONOLACTONASE"/>
    <property type="match status" value="1"/>
</dbReference>
<dbReference type="Proteomes" id="UP001596203">
    <property type="component" value="Unassembled WGS sequence"/>
</dbReference>
<dbReference type="SUPFAM" id="SSF101908">
    <property type="entry name" value="Putative isomerase YbhE"/>
    <property type="match status" value="1"/>
</dbReference>
<dbReference type="InterPro" id="IPR050282">
    <property type="entry name" value="Cycloisomerase_2"/>
</dbReference>
<dbReference type="PANTHER" id="PTHR30344">
    <property type="entry name" value="6-PHOSPHOGLUCONOLACTONASE-RELATED"/>
    <property type="match status" value="1"/>
</dbReference>
<feature type="signal peptide" evidence="2">
    <location>
        <begin position="1"/>
        <end position="27"/>
    </location>
</feature>
<comment type="caution">
    <text evidence="3">The sequence shown here is derived from an EMBL/GenBank/DDBJ whole genome shotgun (WGS) entry which is preliminary data.</text>
</comment>
<sequence length="383" mass="39641">MQWKRRAAAVVFASLVGATVASGPVVADDDRRGDHGAGVQREGLVFVQTNKPLGNTIKVYERDRDGKLTPAGEFETGGLGGATVGPPVDALASQGSLRYEDGLLFAVNAGSNTVTVFRVNDDGLERTDVIWSGGLLPVSIGVHEDLVYVLNAGGDGSVQGYRLDHGRLQPIRGANRSLDLGNANPPAFGDAPAQVSVTPDGRFVLVSTKSHNTVEAFEIEDGGQLSEPVSNPAEGTPFGFTFDDHRGVVVTESGTNALARYLLDGEGKLRQVSPAVPNGQMASCWVQRVGDYFYVANAGSSTISAYRVGDDGQLVLVAAVVASTGGGSIDMTEGGGFLYVQNAAAGNVQGYAVHDDGSLTLVTTVDGLPTFANGIGMEGIAAS</sequence>
<evidence type="ECO:0000313" key="4">
    <source>
        <dbReference type="Proteomes" id="UP001596203"/>
    </source>
</evidence>
<organism evidence="3 4">
    <name type="scientific">Plantactinospora solaniradicis</name>
    <dbReference type="NCBI Taxonomy" id="1723736"/>
    <lineage>
        <taxon>Bacteria</taxon>
        <taxon>Bacillati</taxon>
        <taxon>Actinomycetota</taxon>
        <taxon>Actinomycetes</taxon>
        <taxon>Micromonosporales</taxon>
        <taxon>Micromonosporaceae</taxon>
        <taxon>Plantactinospora</taxon>
    </lineage>
</organism>
<evidence type="ECO:0000256" key="1">
    <source>
        <dbReference type="ARBA" id="ARBA00005564"/>
    </source>
</evidence>
<name>A0ABW1K9K5_9ACTN</name>
<dbReference type="Gene3D" id="2.130.10.10">
    <property type="entry name" value="YVTN repeat-like/Quinoprotein amine dehydrogenase"/>
    <property type="match status" value="2"/>
</dbReference>